<keyword evidence="7" id="KW-0347">Helicase</keyword>
<keyword evidence="2" id="KW-0378">Hydrolase</keyword>
<dbReference type="eggNOG" id="COG1199">
    <property type="taxonomic scope" value="Bacteria"/>
</dbReference>
<dbReference type="AlphaFoldDB" id="A0A0P6WF69"/>
<comment type="similarity">
    <text evidence="4">Belongs to the helicase family. DinG subfamily.</text>
</comment>
<dbReference type="PANTHER" id="PTHR11472:SF57">
    <property type="entry name" value="ATP-DEPENDENT HELICASE YPVA-RELATED"/>
    <property type="match status" value="1"/>
</dbReference>
<reference evidence="7 8" key="1">
    <citation type="submission" date="2015-08" db="EMBL/GenBank/DDBJ databases">
        <title>Draft Genome Sequence of Bacillus vietnamensis UCD-SED5.</title>
        <authorList>
            <person name="Lee R.D."/>
            <person name="Jospin G."/>
            <person name="Lang J.M."/>
            <person name="Coil D.A."/>
            <person name="Eisen J.A."/>
        </authorList>
    </citation>
    <scope>NUCLEOTIDE SEQUENCE [LARGE SCALE GENOMIC DNA]</scope>
    <source>
        <strain evidence="7 8">UCD-SED5</strain>
    </source>
</reference>
<gene>
    <name evidence="7" type="ORF">AM506_10210</name>
</gene>
<dbReference type="InterPro" id="IPR045028">
    <property type="entry name" value="DinG/Rad3-like"/>
</dbReference>
<accession>A0A0P6WF69</accession>
<evidence type="ECO:0000256" key="3">
    <source>
        <dbReference type="ARBA" id="ARBA00022840"/>
    </source>
</evidence>
<sequence length="641" mass="74665">MRRKLPFELTKEQSFYEALSDWVGDVFYDVLPDKGFDLRDEQVFMAFQLNQAYKNKQVMFAEAGVGTGKTLVYLLYALSYARYTGKPAIIACADETLIEQIVKKEGDIEKLENALDLDIDVRLAKSREQYLCIKKLEENASQNDIYQDMWEELPGFVHDNSSMRSFSHYGDRKEYAGLSDEAWNSVGWDSLQDCMSCAYRHRCGLTLHREHYRNAADLIICSHDFYMEHIWTKDSRKREGQLPLLPEASSVVFDEGHLLEFASQKAMTYRMRMETLEGLLEKLSSSDMREETLYIIEDIMLDNEKWFELLEKESKGESGSDRQYILRSQAILQQARSLTEKIENLLNELVFESEMYVMDDYLLKVVEEYLEQIQYSLKLFIDDEKGIYWLETSEEEHTFVVMPRLVEEILKEHVFNQNIPFIFSSATLSYNGDFSYVSRSLGIEKYEKFSVESPYEYEEMMKAHIHSLNSGIHSKNQYVWDKLQSNQGKSLILFTSKDEMNAFRSYQNQQADQNWSVIYEGDREISDTVEQFQQETSTVLCSYHLWEGLDVPGESLSQVIIYSLPFPPKDPVFDAKRKHATDSVEEVDLPYMILRLRQGIGRLIRTSDDKGSIHVLLNDDETSYRELVESVLPVGIEVLNA</sequence>
<dbReference type="InterPro" id="IPR027417">
    <property type="entry name" value="P-loop_NTPase"/>
</dbReference>
<protein>
    <submittedName>
        <fullName evidence="7">ATP-dependent helicase</fullName>
    </submittedName>
</protein>
<evidence type="ECO:0000259" key="6">
    <source>
        <dbReference type="PROSITE" id="PS51193"/>
    </source>
</evidence>
<proteinExistence type="inferred from homology"/>
<dbReference type="OrthoDB" id="9803913at2"/>
<dbReference type="SUPFAM" id="SSF52540">
    <property type="entry name" value="P-loop containing nucleoside triphosphate hydrolases"/>
    <property type="match status" value="1"/>
</dbReference>
<dbReference type="Proteomes" id="UP000050398">
    <property type="component" value="Unassembled WGS sequence"/>
</dbReference>
<dbReference type="GO" id="GO:0006139">
    <property type="term" value="P:nucleobase-containing compound metabolic process"/>
    <property type="evidence" value="ECO:0007669"/>
    <property type="project" value="InterPro"/>
</dbReference>
<evidence type="ECO:0000313" key="8">
    <source>
        <dbReference type="Proteomes" id="UP000050398"/>
    </source>
</evidence>
<evidence type="ECO:0000256" key="5">
    <source>
        <dbReference type="SAM" id="Coils"/>
    </source>
</evidence>
<dbReference type="PANTHER" id="PTHR11472">
    <property type="entry name" value="DNA REPAIR DEAD HELICASE RAD3/XP-D SUBFAMILY MEMBER"/>
    <property type="match status" value="1"/>
</dbReference>
<evidence type="ECO:0000313" key="7">
    <source>
        <dbReference type="EMBL" id="KPL59819.1"/>
    </source>
</evidence>
<keyword evidence="5" id="KW-0175">Coiled coil</keyword>
<feature type="coiled-coil region" evidence="5">
    <location>
        <begin position="328"/>
        <end position="355"/>
    </location>
</feature>
<dbReference type="EMBL" id="LIXZ01000006">
    <property type="protein sequence ID" value="KPL59819.1"/>
    <property type="molecule type" value="Genomic_DNA"/>
</dbReference>
<name>A0A0P6WF69_9BACI</name>
<dbReference type="InterPro" id="IPR014013">
    <property type="entry name" value="Helic_SF1/SF2_ATP-bd_DinG/Rad3"/>
</dbReference>
<evidence type="ECO:0000256" key="2">
    <source>
        <dbReference type="ARBA" id="ARBA00022801"/>
    </source>
</evidence>
<dbReference type="PATRIC" id="fig|218284.4.peg.3714"/>
<dbReference type="GO" id="GO:0003676">
    <property type="term" value="F:nucleic acid binding"/>
    <property type="evidence" value="ECO:0007669"/>
    <property type="project" value="InterPro"/>
</dbReference>
<dbReference type="Gene3D" id="3.40.50.300">
    <property type="entry name" value="P-loop containing nucleotide triphosphate hydrolases"/>
    <property type="match status" value="2"/>
</dbReference>
<organism evidence="7 8">
    <name type="scientific">Rossellomorea vietnamensis</name>
    <dbReference type="NCBI Taxonomy" id="218284"/>
    <lineage>
        <taxon>Bacteria</taxon>
        <taxon>Bacillati</taxon>
        <taxon>Bacillota</taxon>
        <taxon>Bacilli</taxon>
        <taxon>Bacillales</taxon>
        <taxon>Bacillaceae</taxon>
        <taxon>Rossellomorea</taxon>
    </lineage>
</organism>
<evidence type="ECO:0000256" key="1">
    <source>
        <dbReference type="ARBA" id="ARBA00022741"/>
    </source>
</evidence>
<evidence type="ECO:0000256" key="4">
    <source>
        <dbReference type="ARBA" id="ARBA00038058"/>
    </source>
</evidence>
<keyword evidence="1" id="KW-0547">Nucleotide-binding</keyword>
<dbReference type="Pfam" id="PF13307">
    <property type="entry name" value="Helicase_C_2"/>
    <property type="match status" value="1"/>
</dbReference>
<comment type="caution">
    <text evidence="7">The sequence shown here is derived from an EMBL/GenBank/DDBJ whole genome shotgun (WGS) entry which is preliminary data.</text>
</comment>
<feature type="domain" description="Helicase ATP-binding" evidence="6">
    <location>
        <begin position="28"/>
        <end position="300"/>
    </location>
</feature>
<dbReference type="SMART" id="SM00491">
    <property type="entry name" value="HELICc2"/>
    <property type="match status" value="1"/>
</dbReference>
<dbReference type="GO" id="GO:0016818">
    <property type="term" value="F:hydrolase activity, acting on acid anhydrides, in phosphorus-containing anhydrides"/>
    <property type="evidence" value="ECO:0007669"/>
    <property type="project" value="InterPro"/>
</dbReference>
<dbReference type="GO" id="GO:0005524">
    <property type="term" value="F:ATP binding"/>
    <property type="evidence" value="ECO:0007669"/>
    <property type="project" value="UniProtKB-KW"/>
</dbReference>
<dbReference type="PROSITE" id="PS51193">
    <property type="entry name" value="HELICASE_ATP_BIND_2"/>
    <property type="match status" value="1"/>
</dbReference>
<dbReference type="InterPro" id="IPR006555">
    <property type="entry name" value="ATP-dep_Helicase_C"/>
</dbReference>
<keyword evidence="3" id="KW-0067">ATP-binding</keyword>
<dbReference type="RefSeq" id="WP_060672382.1">
    <property type="nucleotide sequence ID" value="NZ_LIXZ01000006.1"/>
</dbReference>
<dbReference type="GO" id="GO:0003678">
    <property type="term" value="F:DNA helicase activity"/>
    <property type="evidence" value="ECO:0007669"/>
    <property type="project" value="TreeGrafter"/>
</dbReference>